<evidence type="ECO:0000313" key="1">
    <source>
        <dbReference type="EMBL" id="KAJ1676592.1"/>
    </source>
</evidence>
<reference evidence="1" key="1">
    <citation type="submission" date="2022-06" db="EMBL/GenBank/DDBJ databases">
        <title>Phylogenomic reconstructions and comparative analyses of Kickxellomycotina fungi.</title>
        <authorList>
            <person name="Reynolds N.K."/>
            <person name="Stajich J.E."/>
            <person name="Barry K."/>
            <person name="Grigoriev I.V."/>
            <person name="Crous P."/>
            <person name="Smith M.E."/>
        </authorList>
    </citation>
    <scope>NUCLEOTIDE SEQUENCE</scope>
    <source>
        <strain evidence="1">RSA 2271</strain>
    </source>
</reference>
<name>A0ACC1HK63_9FUNG</name>
<evidence type="ECO:0000313" key="2">
    <source>
        <dbReference type="Proteomes" id="UP001145114"/>
    </source>
</evidence>
<organism evidence="1 2">
    <name type="scientific">Spiromyces aspiralis</name>
    <dbReference type="NCBI Taxonomy" id="68401"/>
    <lineage>
        <taxon>Eukaryota</taxon>
        <taxon>Fungi</taxon>
        <taxon>Fungi incertae sedis</taxon>
        <taxon>Zoopagomycota</taxon>
        <taxon>Kickxellomycotina</taxon>
        <taxon>Kickxellomycetes</taxon>
        <taxon>Kickxellales</taxon>
        <taxon>Kickxellaceae</taxon>
        <taxon>Spiromyces</taxon>
    </lineage>
</organism>
<proteinExistence type="predicted"/>
<gene>
    <name evidence="1" type="ORF">EV182_007879</name>
</gene>
<keyword evidence="2" id="KW-1185">Reference proteome</keyword>
<dbReference type="EMBL" id="JAMZIH010003828">
    <property type="protein sequence ID" value="KAJ1676592.1"/>
    <property type="molecule type" value="Genomic_DNA"/>
</dbReference>
<dbReference type="Proteomes" id="UP001145114">
    <property type="component" value="Unassembled WGS sequence"/>
</dbReference>
<comment type="caution">
    <text evidence="1">The sequence shown here is derived from an EMBL/GenBank/DDBJ whole genome shotgun (WGS) entry which is preliminary data.</text>
</comment>
<feature type="non-terminal residue" evidence="1">
    <location>
        <position position="212"/>
    </location>
</feature>
<protein>
    <submittedName>
        <fullName evidence="1">Uncharacterized protein</fullName>
    </submittedName>
</protein>
<accession>A0ACC1HK63</accession>
<sequence>MPTLLGSSVGGGSANTREVKPTSLSIKFEKTRYQKRLVKKPSQVFNNNTRISAKGGSLFMALKDVMDDKRVSKLDDGMLSPRLGSSQSARHSPVSHTGSEFGRLGGSPAASRLSDSELVLSRSKSPTKLREEPTRDNRSPLQVPQTAQLVDVSLIQPAEGLPQTPNNKTQPANVAATPWTQLHTLSTRMSTKKLATKSQGLDAEFAFLETPK</sequence>